<dbReference type="OMA" id="TCTHRDL"/>
<gene>
    <name evidence="1" type="ORF">CPATCC_001397</name>
</gene>
<dbReference type="AlphaFoldDB" id="A0A7S7LIF2"/>
<evidence type="ECO:0000313" key="1">
    <source>
        <dbReference type="EMBL" id="QOY42725.1"/>
    </source>
</evidence>
<dbReference type="Proteomes" id="UP000593906">
    <property type="component" value="Chromosome 3"/>
</dbReference>
<dbReference type="EMBL" id="CP044420">
    <property type="protein sequence ID" value="QOY42725.1"/>
    <property type="molecule type" value="Genomic_DNA"/>
</dbReference>
<protein>
    <submittedName>
        <fullName evidence="1">Uncharacterized protein</fullName>
    </submittedName>
</protein>
<dbReference type="Pfam" id="PF05458">
    <property type="entry name" value="Siva"/>
    <property type="match status" value="1"/>
</dbReference>
<evidence type="ECO:0000313" key="2">
    <source>
        <dbReference type="Proteomes" id="UP000593906"/>
    </source>
</evidence>
<organism evidence="1 2">
    <name type="scientific">Cryptosporidium parvum</name>
    <dbReference type="NCBI Taxonomy" id="5807"/>
    <lineage>
        <taxon>Eukaryota</taxon>
        <taxon>Sar</taxon>
        <taxon>Alveolata</taxon>
        <taxon>Apicomplexa</taxon>
        <taxon>Conoidasida</taxon>
        <taxon>Coccidia</taxon>
        <taxon>Eucoccidiorida</taxon>
        <taxon>Eimeriorina</taxon>
        <taxon>Cryptosporidiidae</taxon>
        <taxon>Cryptosporidium</taxon>
    </lineage>
</organism>
<accession>A0A7S7LIF2</accession>
<dbReference type="VEuPathDB" id="CryptoDB:CPATCC_0034740"/>
<dbReference type="InterPro" id="IPR022773">
    <property type="entry name" value="Siva"/>
</dbReference>
<proteinExistence type="predicted"/>
<sequence>MKRERNYDYENETNFNTIKKSERVIDKDNKQKHTVWCLTQSQKNLNQIIKEYCSLCNRRSLNKSNLNIEKVKCGYCDRSTCDNANCKLSECSNCELVICNLCGNYNYGNNTYNNSIYCPNCI</sequence>
<name>A0A7S7LIF2_CRYPV</name>
<reference evidence="1 2" key="1">
    <citation type="submission" date="2019-09" db="EMBL/GenBank/DDBJ databases">
        <title>Consistent, comparative and evidence-based genome assembly and annotation for Cryptosporidium parvum, C. hominis and C. tyzzeri.</title>
        <authorList>
            <person name="Baptista R.P."/>
            <person name="Li Y."/>
            <person name="Sateriale A."/>
            <person name="Ansell B."/>
            <person name="Jex A."/>
            <person name="Sanders M."/>
            <person name="Brooks K."/>
            <person name="Tracey A."/>
            <person name="Berriman M."/>
            <person name="Striepen B."/>
            <person name="Cotton J.A."/>
            <person name="Kissinger J.C."/>
        </authorList>
    </citation>
    <scope>NUCLEOTIDE SEQUENCE [LARGE SCALE GENOMIC DNA]</scope>
    <source>
        <strain evidence="1 2">IOWA-ATCC</strain>
    </source>
</reference>